<dbReference type="PROSITE" id="PS50995">
    <property type="entry name" value="HTH_MARR_2"/>
    <property type="match status" value="1"/>
</dbReference>
<dbReference type="SUPFAM" id="SSF46785">
    <property type="entry name" value="Winged helix' DNA-binding domain"/>
    <property type="match status" value="1"/>
</dbReference>
<comment type="caution">
    <text evidence="5">The sequence shown here is derived from an EMBL/GenBank/DDBJ whole genome shotgun (WGS) entry which is preliminary data.</text>
</comment>
<keyword evidence="2" id="KW-0238">DNA-binding</keyword>
<name>A0ABX2IP08_9RHOB</name>
<dbReference type="PRINTS" id="PR00598">
    <property type="entry name" value="HTHMARR"/>
</dbReference>
<keyword evidence="3" id="KW-0804">Transcription</keyword>
<keyword evidence="6" id="KW-1185">Reference proteome</keyword>
<dbReference type="Gene3D" id="1.10.10.10">
    <property type="entry name" value="Winged helix-like DNA-binding domain superfamily/Winged helix DNA-binding domain"/>
    <property type="match status" value="1"/>
</dbReference>
<proteinExistence type="predicted"/>
<evidence type="ECO:0000259" key="4">
    <source>
        <dbReference type="PROSITE" id="PS50995"/>
    </source>
</evidence>
<dbReference type="PANTHER" id="PTHR42756">
    <property type="entry name" value="TRANSCRIPTIONAL REGULATOR, MARR"/>
    <property type="match status" value="1"/>
</dbReference>
<sequence>MSKSSRYRLHRSLGYQLTLASRLQEKFLDEKLKSLGLTRTTWCILLAINNENLCYPSDIANFVGIDRTSTSRALRQMENDGLIARKAGIDDKRTTKVEICDSGKALVQKGTPFAIENNARMQAKLADGEIATLHALLQKLHQGEDISLNRF</sequence>
<dbReference type="SMART" id="SM00347">
    <property type="entry name" value="HTH_MARR"/>
    <property type="match status" value="1"/>
</dbReference>
<evidence type="ECO:0000256" key="1">
    <source>
        <dbReference type="ARBA" id="ARBA00023015"/>
    </source>
</evidence>
<evidence type="ECO:0000256" key="3">
    <source>
        <dbReference type="ARBA" id="ARBA00023163"/>
    </source>
</evidence>
<organism evidence="5 6">
    <name type="scientific">Parasulfitobacter algicola</name>
    <dbReference type="NCBI Taxonomy" id="2614809"/>
    <lineage>
        <taxon>Bacteria</taxon>
        <taxon>Pseudomonadati</taxon>
        <taxon>Pseudomonadota</taxon>
        <taxon>Alphaproteobacteria</taxon>
        <taxon>Rhodobacterales</taxon>
        <taxon>Roseobacteraceae</taxon>
        <taxon>Parasulfitobacter</taxon>
    </lineage>
</organism>
<dbReference type="InterPro" id="IPR036388">
    <property type="entry name" value="WH-like_DNA-bd_sf"/>
</dbReference>
<dbReference type="EMBL" id="JABUFE010000003">
    <property type="protein sequence ID" value="NSX54629.1"/>
    <property type="molecule type" value="Genomic_DNA"/>
</dbReference>
<evidence type="ECO:0000256" key="2">
    <source>
        <dbReference type="ARBA" id="ARBA00023125"/>
    </source>
</evidence>
<evidence type="ECO:0000313" key="5">
    <source>
        <dbReference type="EMBL" id="NSX54629.1"/>
    </source>
</evidence>
<dbReference type="PANTHER" id="PTHR42756:SF1">
    <property type="entry name" value="TRANSCRIPTIONAL REPRESSOR OF EMRAB OPERON"/>
    <property type="match status" value="1"/>
</dbReference>
<dbReference type="InterPro" id="IPR036390">
    <property type="entry name" value="WH_DNA-bd_sf"/>
</dbReference>
<dbReference type="InterPro" id="IPR000835">
    <property type="entry name" value="HTH_MarR-typ"/>
</dbReference>
<reference evidence="5 6" key="1">
    <citation type="submission" date="2020-06" db="EMBL/GenBank/DDBJ databases">
        <title>Sulfitobacter algicola sp. nov., isolated from green algae.</title>
        <authorList>
            <person name="Wang C."/>
        </authorList>
    </citation>
    <scope>NUCLEOTIDE SEQUENCE [LARGE SCALE GENOMIC DNA]</scope>
    <source>
        <strain evidence="5 6">1151</strain>
    </source>
</reference>
<protein>
    <submittedName>
        <fullName evidence="5">MarR family transcriptional regulator</fullName>
    </submittedName>
</protein>
<gene>
    <name evidence="5" type="ORF">HRQ87_07415</name>
</gene>
<accession>A0ABX2IP08</accession>
<dbReference type="Pfam" id="PF12802">
    <property type="entry name" value="MarR_2"/>
    <property type="match status" value="1"/>
</dbReference>
<feature type="domain" description="HTH marR-type" evidence="4">
    <location>
        <begin position="10"/>
        <end position="142"/>
    </location>
</feature>
<keyword evidence="1" id="KW-0805">Transcription regulation</keyword>
<dbReference type="Proteomes" id="UP000777935">
    <property type="component" value="Unassembled WGS sequence"/>
</dbReference>
<evidence type="ECO:0000313" key="6">
    <source>
        <dbReference type="Proteomes" id="UP000777935"/>
    </source>
</evidence>